<dbReference type="AlphaFoldDB" id="A0A2A5T636"/>
<organism evidence="1 2">
    <name type="scientific">Candidatus Enterovibrio escicola</name>
    <dbReference type="NCBI Taxonomy" id="1927127"/>
    <lineage>
        <taxon>Bacteria</taxon>
        <taxon>Pseudomonadati</taxon>
        <taxon>Pseudomonadota</taxon>
        <taxon>Gammaproteobacteria</taxon>
        <taxon>Vibrionales</taxon>
        <taxon>Vibrionaceae</taxon>
        <taxon>Enterovibrio</taxon>
    </lineage>
</organism>
<dbReference type="EMBL" id="NBYY01000009">
    <property type="protein sequence ID" value="PCS23627.1"/>
    <property type="molecule type" value="Genomic_DNA"/>
</dbReference>
<sequence length="42" mass="4860">MCRYEQLFAPELTLRNCHAQVSKALVNMKGMNKVIRLSIPVR</sequence>
<dbReference type="Proteomes" id="UP000219020">
    <property type="component" value="Unassembled WGS sequence"/>
</dbReference>
<keyword evidence="2" id="KW-1185">Reference proteome</keyword>
<accession>A0A2A5T636</accession>
<evidence type="ECO:0000313" key="1">
    <source>
        <dbReference type="EMBL" id="PCS23627.1"/>
    </source>
</evidence>
<comment type="caution">
    <text evidence="1">The sequence shown here is derived from an EMBL/GenBank/DDBJ whole genome shotgun (WGS) entry which is preliminary data.</text>
</comment>
<name>A0A2A5T636_9GAMM</name>
<reference evidence="2" key="1">
    <citation type="submission" date="2017-04" db="EMBL/GenBank/DDBJ databases">
        <title>Genome evolution of the luminous symbionts of deep sea anglerfish.</title>
        <authorList>
            <person name="Hendry T.A."/>
        </authorList>
    </citation>
    <scope>NUCLEOTIDE SEQUENCE [LARGE SCALE GENOMIC DNA]</scope>
</reference>
<gene>
    <name evidence="1" type="ORF">BTN49_0596</name>
</gene>
<protein>
    <submittedName>
        <fullName evidence="1">Mobile element protein</fullName>
    </submittedName>
</protein>
<evidence type="ECO:0000313" key="2">
    <source>
        <dbReference type="Proteomes" id="UP000219020"/>
    </source>
</evidence>
<proteinExistence type="predicted"/>